<evidence type="ECO:0000313" key="2">
    <source>
        <dbReference type="EMBL" id="CCC46504.1"/>
    </source>
</evidence>
<reference evidence="2" key="1">
    <citation type="journal article" date="2012" name="Proc. Natl. Acad. Sci. U.S.A.">
        <title>Antigenic diversity is generated by distinct evolutionary mechanisms in African trypanosome species.</title>
        <authorList>
            <person name="Jackson A.P."/>
            <person name="Berry A."/>
            <person name="Aslett M."/>
            <person name="Allison H.C."/>
            <person name="Burton P."/>
            <person name="Vavrova-Anderson J."/>
            <person name="Brown R."/>
            <person name="Browne H."/>
            <person name="Corton N."/>
            <person name="Hauser H."/>
            <person name="Gamble J."/>
            <person name="Gilderthorp R."/>
            <person name="Marcello L."/>
            <person name="McQuillan J."/>
            <person name="Otto T.D."/>
            <person name="Quail M.A."/>
            <person name="Sanders M.J."/>
            <person name="van Tonder A."/>
            <person name="Ginger M.L."/>
            <person name="Field M.C."/>
            <person name="Barry J.D."/>
            <person name="Hertz-Fowler C."/>
            <person name="Berriman M."/>
        </authorList>
    </citation>
    <scope>NUCLEOTIDE SEQUENCE</scope>
    <source>
        <strain evidence="2">Y486</strain>
    </source>
</reference>
<proteinExistence type="predicted"/>
<gene>
    <name evidence="2" type="ORF">TVY486_0101520</name>
</gene>
<protein>
    <submittedName>
        <fullName evidence="2">Uncharacterized protein</fullName>
    </submittedName>
</protein>
<accession>G0TRE0</accession>
<feature type="region of interest" description="Disordered" evidence="1">
    <location>
        <begin position="80"/>
        <end position="112"/>
    </location>
</feature>
<feature type="compositionally biased region" description="Polar residues" evidence="1">
    <location>
        <begin position="88"/>
        <end position="101"/>
    </location>
</feature>
<dbReference type="EMBL" id="HE573017">
    <property type="protein sequence ID" value="CCC46504.1"/>
    <property type="molecule type" value="Genomic_DNA"/>
</dbReference>
<name>G0TRE0_TRYVY</name>
<organism evidence="2">
    <name type="scientific">Trypanosoma vivax (strain Y486)</name>
    <dbReference type="NCBI Taxonomy" id="1055687"/>
    <lineage>
        <taxon>Eukaryota</taxon>
        <taxon>Discoba</taxon>
        <taxon>Euglenozoa</taxon>
        <taxon>Kinetoplastea</taxon>
        <taxon>Metakinetoplastina</taxon>
        <taxon>Trypanosomatida</taxon>
        <taxon>Trypanosomatidae</taxon>
        <taxon>Trypanosoma</taxon>
        <taxon>Duttonella</taxon>
    </lineage>
</organism>
<sequence length="112" mass="12664">MTKHLDGKLKNNLLHISAYPMERHGRLAGHALLISMKTSGALGMNFRLTELCSVKKKRSSPRPPCCVYLLWIRPEQPQVTRLPHSRPGSKNTLSGKGNQAQYAPANSRRWYL</sequence>
<evidence type="ECO:0000256" key="1">
    <source>
        <dbReference type="SAM" id="MobiDB-lite"/>
    </source>
</evidence>
<dbReference type="AlphaFoldDB" id="G0TRE0"/>